<dbReference type="Gene3D" id="3.10.450.50">
    <property type="match status" value="1"/>
</dbReference>
<dbReference type="InterPro" id="IPR027843">
    <property type="entry name" value="DUF4440"/>
</dbReference>
<name>A0A410M9T9_9BACI</name>
<protein>
    <submittedName>
        <fullName evidence="2">DUF4440 domain-containing protein</fullName>
    </submittedName>
</protein>
<reference evidence="2 3" key="1">
    <citation type="submission" date="2018-01" db="EMBL/GenBank/DDBJ databases">
        <title>The whole genome sequencing and assembly of Halobacillus litoralis ERB031 strain.</title>
        <authorList>
            <person name="Lee S.-J."/>
            <person name="Park M.-K."/>
            <person name="Kim J.-Y."/>
            <person name="Lee Y.-J."/>
            <person name="Yi H."/>
            <person name="Bahn Y.-S."/>
            <person name="Kim J.F."/>
            <person name="Lee D.-W."/>
        </authorList>
    </citation>
    <scope>NUCLEOTIDE SEQUENCE [LARGE SCALE GENOMIC DNA]</scope>
    <source>
        <strain evidence="2 3">ERB 031</strain>
    </source>
</reference>
<evidence type="ECO:0000313" key="2">
    <source>
        <dbReference type="EMBL" id="QAS51457.1"/>
    </source>
</evidence>
<organism evidence="2 3">
    <name type="scientific">Halobacillus litoralis</name>
    <dbReference type="NCBI Taxonomy" id="45668"/>
    <lineage>
        <taxon>Bacteria</taxon>
        <taxon>Bacillati</taxon>
        <taxon>Bacillota</taxon>
        <taxon>Bacilli</taxon>
        <taxon>Bacillales</taxon>
        <taxon>Bacillaceae</taxon>
        <taxon>Halobacillus</taxon>
    </lineage>
</organism>
<dbReference type="Pfam" id="PF14534">
    <property type="entry name" value="DUF4440"/>
    <property type="match status" value="1"/>
</dbReference>
<sequence>MVDDRKVVNHQNEVQNRRRVVVEKERELKEHLYTLETTLLKGEVRKSAEILNELIAEDFVEYSSTGEIYDKDNILNRLPREEDPGIKISDFQMNHLSPTSALTLFKVFIKSKQKHSLRSSVWILNDGKWQMTFHQGTVTDQ</sequence>
<dbReference type="SUPFAM" id="SSF54427">
    <property type="entry name" value="NTF2-like"/>
    <property type="match status" value="1"/>
</dbReference>
<evidence type="ECO:0000313" key="3">
    <source>
        <dbReference type="Proteomes" id="UP000287756"/>
    </source>
</evidence>
<gene>
    <name evidence="2" type="ORF">HLI_04085</name>
</gene>
<dbReference type="KEGG" id="hli:HLI_04085"/>
<dbReference type="InterPro" id="IPR032710">
    <property type="entry name" value="NTF2-like_dom_sf"/>
</dbReference>
<accession>A0A410M9T9</accession>
<dbReference type="AlphaFoldDB" id="A0A410M9T9"/>
<proteinExistence type="predicted"/>
<dbReference type="EMBL" id="CP026118">
    <property type="protein sequence ID" value="QAS51457.1"/>
    <property type="molecule type" value="Genomic_DNA"/>
</dbReference>
<evidence type="ECO:0000259" key="1">
    <source>
        <dbReference type="Pfam" id="PF14534"/>
    </source>
</evidence>
<dbReference type="OrthoDB" id="121974at2"/>
<dbReference type="Proteomes" id="UP000287756">
    <property type="component" value="Chromosome"/>
</dbReference>
<feature type="domain" description="DUF4440" evidence="1">
    <location>
        <begin position="35"/>
        <end position="131"/>
    </location>
</feature>